<dbReference type="Proteomes" id="UP001499843">
    <property type="component" value="Unassembled WGS sequence"/>
</dbReference>
<comment type="caution">
    <text evidence="2">The sequence shown here is derived from an EMBL/GenBank/DDBJ whole genome shotgun (WGS) entry which is preliminary data.</text>
</comment>
<keyword evidence="2" id="KW-0378">Hydrolase</keyword>
<gene>
    <name evidence="2" type="ORF">GCM10009850_074100</name>
</gene>
<dbReference type="GO" id="GO:0016787">
    <property type="term" value="F:hydrolase activity"/>
    <property type="evidence" value="ECO:0007669"/>
    <property type="project" value="UniProtKB-KW"/>
</dbReference>
<protein>
    <submittedName>
        <fullName evidence="2">Alpha/beta hydrolase</fullName>
    </submittedName>
</protein>
<name>A0ABP5PK27_9ACTN</name>
<proteinExistence type="predicted"/>
<accession>A0ABP5PK27</accession>
<dbReference type="PANTHER" id="PTHR43433">
    <property type="entry name" value="HYDROLASE, ALPHA/BETA FOLD FAMILY PROTEIN"/>
    <property type="match status" value="1"/>
</dbReference>
<dbReference type="SUPFAM" id="SSF53474">
    <property type="entry name" value="alpha/beta-Hydrolases"/>
    <property type="match status" value="1"/>
</dbReference>
<dbReference type="EMBL" id="BAAAQX010000023">
    <property type="protein sequence ID" value="GAA2211949.1"/>
    <property type="molecule type" value="Genomic_DNA"/>
</dbReference>
<evidence type="ECO:0000313" key="3">
    <source>
        <dbReference type="Proteomes" id="UP001499843"/>
    </source>
</evidence>
<dbReference type="PANTHER" id="PTHR43433:SF5">
    <property type="entry name" value="AB HYDROLASE-1 DOMAIN-CONTAINING PROTEIN"/>
    <property type="match status" value="1"/>
</dbReference>
<keyword evidence="3" id="KW-1185">Reference proteome</keyword>
<reference evidence="3" key="1">
    <citation type="journal article" date="2019" name="Int. J. Syst. Evol. Microbiol.">
        <title>The Global Catalogue of Microorganisms (GCM) 10K type strain sequencing project: providing services to taxonomists for standard genome sequencing and annotation.</title>
        <authorList>
            <consortium name="The Broad Institute Genomics Platform"/>
            <consortium name="The Broad Institute Genome Sequencing Center for Infectious Disease"/>
            <person name="Wu L."/>
            <person name="Ma J."/>
        </authorList>
    </citation>
    <scope>NUCLEOTIDE SEQUENCE [LARGE SCALE GENOMIC DNA]</scope>
    <source>
        <strain evidence="3">JCM 16114</strain>
    </source>
</reference>
<dbReference type="Gene3D" id="3.40.50.1820">
    <property type="entry name" value="alpha/beta hydrolase"/>
    <property type="match status" value="1"/>
</dbReference>
<sequence length="265" mass="28639">MLDVPGARLYYEVRGSGPVLLVMLGGSTDPAMAAPLAEILSARYTVITYDRRGYSRSPLSQPFGGHPVEQHASDALHLLDAAGPAPACLFATHAGALIAFDLLARRPERVRRLVAHEPPVYELLPDAERWRLMTAEALDRFEREGAGPAMRLMGEETGMAAPGPPGPGLPEWLRDMLTRIAANAEPNLRHELRAFSRYLPDAAALREAPLVVAYGAEDQGTLFHRTTLAVAGHLGRYAVELPGDHVGYLRQPAAFAEALHACLSA</sequence>
<dbReference type="Pfam" id="PF00561">
    <property type="entry name" value="Abhydrolase_1"/>
    <property type="match status" value="1"/>
</dbReference>
<dbReference type="InterPro" id="IPR050471">
    <property type="entry name" value="AB_hydrolase"/>
</dbReference>
<organism evidence="2 3">
    <name type="scientific">Nonomuraea monospora</name>
    <dbReference type="NCBI Taxonomy" id="568818"/>
    <lineage>
        <taxon>Bacteria</taxon>
        <taxon>Bacillati</taxon>
        <taxon>Actinomycetota</taxon>
        <taxon>Actinomycetes</taxon>
        <taxon>Streptosporangiales</taxon>
        <taxon>Streptosporangiaceae</taxon>
        <taxon>Nonomuraea</taxon>
    </lineage>
</organism>
<evidence type="ECO:0000313" key="2">
    <source>
        <dbReference type="EMBL" id="GAA2211949.1"/>
    </source>
</evidence>
<evidence type="ECO:0000259" key="1">
    <source>
        <dbReference type="Pfam" id="PF00561"/>
    </source>
</evidence>
<feature type="domain" description="AB hydrolase-1" evidence="1">
    <location>
        <begin position="32"/>
        <end position="141"/>
    </location>
</feature>
<dbReference type="InterPro" id="IPR000073">
    <property type="entry name" value="AB_hydrolase_1"/>
</dbReference>
<dbReference type="InterPro" id="IPR029058">
    <property type="entry name" value="AB_hydrolase_fold"/>
</dbReference>